<dbReference type="AlphaFoldDB" id="A0AAV4DGU0"/>
<dbReference type="Gene3D" id="3.30.420.10">
    <property type="entry name" value="Ribonuclease H-like superfamily/Ribonuclease H"/>
    <property type="match status" value="1"/>
</dbReference>
<reference evidence="1 2" key="1">
    <citation type="journal article" date="2021" name="Elife">
        <title>Chloroplast acquisition without the gene transfer in kleptoplastic sea slugs, Plakobranchus ocellatus.</title>
        <authorList>
            <person name="Maeda T."/>
            <person name="Takahashi S."/>
            <person name="Yoshida T."/>
            <person name="Shimamura S."/>
            <person name="Takaki Y."/>
            <person name="Nagai Y."/>
            <person name="Toyoda A."/>
            <person name="Suzuki Y."/>
            <person name="Arimoto A."/>
            <person name="Ishii H."/>
            <person name="Satoh N."/>
            <person name="Nishiyama T."/>
            <person name="Hasebe M."/>
            <person name="Maruyama T."/>
            <person name="Minagawa J."/>
            <person name="Obokata J."/>
            <person name="Shigenobu S."/>
        </authorList>
    </citation>
    <scope>NUCLEOTIDE SEQUENCE [LARGE SCALE GENOMIC DNA]</scope>
</reference>
<gene>
    <name evidence="1" type="ORF">PoB_006996200</name>
</gene>
<sequence length="102" mass="11952">MTKYVVVRPILTKKFSSRGHVDLNDMQSMPSGSNKKWILVFQDHMPKFCILRALTSKRAAEVAFHLLHILFLFDSPIILKKRLTDMNSLHKPLQSRRKFDEN</sequence>
<keyword evidence="2" id="KW-1185">Reference proteome</keyword>
<dbReference type="GO" id="GO:0003676">
    <property type="term" value="F:nucleic acid binding"/>
    <property type="evidence" value="ECO:0007669"/>
    <property type="project" value="InterPro"/>
</dbReference>
<proteinExistence type="predicted"/>
<dbReference type="SUPFAM" id="SSF53098">
    <property type="entry name" value="Ribonuclease H-like"/>
    <property type="match status" value="1"/>
</dbReference>
<dbReference type="EMBL" id="BLXT01007882">
    <property type="protein sequence ID" value="GFO43457.1"/>
    <property type="molecule type" value="Genomic_DNA"/>
</dbReference>
<organism evidence="1 2">
    <name type="scientific">Plakobranchus ocellatus</name>
    <dbReference type="NCBI Taxonomy" id="259542"/>
    <lineage>
        <taxon>Eukaryota</taxon>
        <taxon>Metazoa</taxon>
        <taxon>Spiralia</taxon>
        <taxon>Lophotrochozoa</taxon>
        <taxon>Mollusca</taxon>
        <taxon>Gastropoda</taxon>
        <taxon>Heterobranchia</taxon>
        <taxon>Euthyneura</taxon>
        <taxon>Panpulmonata</taxon>
        <taxon>Sacoglossa</taxon>
        <taxon>Placobranchoidea</taxon>
        <taxon>Plakobranchidae</taxon>
        <taxon>Plakobranchus</taxon>
    </lineage>
</organism>
<name>A0AAV4DGU0_9GAST</name>
<protein>
    <submittedName>
        <fullName evidence="1">KRAB-A domain-containing protein 2</fullName>
    </submittedName>
</protein>
<dbReference type="InterPro" id="IPR036397">
    <property type="entry name" value="RNaseH_sf"/>
</dbReference>
<accession>A0AAV4DGU0</accession>
<evidence type="ECO:0000313" key="1">
    <source>
        <dbReference type="EMBL" id="GFO43457.1"/>
    </source>
</evidence>
<dbReference type="Proteomes" id="UP000735302">
    <property type="component" value="Unassembled WGS sequence"/>
</dbReference>
<comment type="caution">
    <text evidence="1">The sequence shown here is derived from an EMBL/GenBank/DDBJ whole genome shotgun (WGS) entry which is preliminary data.</text>
</comment>
<dbReference type="InterPro" id="IPR012337">
    <property type="entry name" value="RNaseH-like_sf"/>
</dbReference>
<evidence type="ECO:0000313" key="2">
    <source>
        <dbReference type="Proteomes" id="UP000735302"/>
    </source>
</evidence>